<comment type="similarity">
    <text evidence="1">Belongs to the class-II aminoacyl-tRNA synthetase family.</text>
</comment>
<dbReference type="InterPro" id="IPR002320">
    <property type="entry name" value="Thr-tRNA-ligase_IIa"/>
</dbReference>
<evidence type="ECO:0000256" key="4">
    <source>
        <dbReference type="ARBA" id="ARBA00022723"/>
    </source>
</evidence>
<name>A0A6C0ECL8_9ZZZZ</name>
<keyword evidence="5" id="KW-0547">Nucleotide-binding</keyword>
<proteinExistence type="inferred from homology"/>
<dbReference type="PANTHER" id="PTHR11451:SF46">
    <property type="entry name" value="THREONINE--TRNA LIGASE"/>
    <property type="match status" value="1"/>
</dbReference>
<dbReference type="Pfam" id="PF00587">
    <property type="entry name" value="tRNA-synt_2b"/>
    <property type="match status" value="1"/>
</dbReference>
<dbReference type="GO" id="GO:0046872">
    <property type="term" value="F:metal ion binding"/>
    <property type="evidence" value="ECO:0007669"/>
    <property type="project" value="UniProtKB-KW"/>
</dbReference>
<dbReference type="SUPFAM" id="SSF55681">
    <property type="entry name" value="Class II aaRS and biotin synthetases"/>
    <property type="match status" value="1"/>
</dbReference>
<dbReference type="GO" id="GO:0005524">
    <property type="term" value="F:ATP binding"/>
    <property type="evidence" value="ECO:0007669"/>
    <property type="project" value="UniProtKB-KW"/>
</dbReference>
<evidence type="ECO:0000256" key="3">
    <source>
        <dbReference type="ARBA" id="ARBA00022598"/>
    </source>
</evidence>
<keyword evidence="7" id="KW-0067">ATP-binding</keyword>
<keyword evidence="3" id="KW-0436">Ligase</keyword>
<evidence type="ECO:0000313" key="12">
    <source>
        <dbReference type="EMBL" id="QHT25115.1"/>
    </source>
</evidence>
<dbReference type="FunFam" id="3.30.930.10:FF:000002">
    <property type="entry name" value="Threonine--tRNA ligase"/>
    <property type="match status" value="1"/>
</dbReference>
<evidence type="ECO:0000259" key="11">
    <source>
        <dbReference type="PROSITE" id="PS50862"/>
    </source>
</evidence>
<dbReference type="EC" id="6.1.1.3" evidence="2"/>
<feature type="domain" description="Aminoacyl-transfer RNA synthetases class-II family profile" evidence="11">
    <location>
        <begin position="62"/>
        <end position="332"/>
    </location>
</feature>
<evidence type="ECO:0000256" key="6">
    <source>
        <dbReference type="ARBA" id="ARBA00022833"/>
    </source>
</evidence>
<dbReference type="InterPro" id="IPR033728">
    <property type="entry name" value="ThrRS_core"/>
</dbReference>
<dbReference type="InterPro" id="IPR045864">
    <property type="entry name" value="aa-tRNA-synth_II/BPL/LPL"/>
</dbReference>
<dbReference type="InterPro" id="IPR036621">
    <property type="entry name" value="Anticodon-bd_dom_sf"/>
</dbReference>
<comment type="catalytic activity">
    <reaction evidence="10">
        <text>tRNA(Thr) + L-threonine + ATP = L-threonyl-tRNA(Thr) + AMP + diphosphate + H(+)</text>
        <dbReference type="Rhea" id="RHEA:24624"/>
        <dbReference type="Rhea" id="RHEA-COMP:9670"/>
        <dbReference type="Rhea" id="RHEA-COMP:9704"/>
        <dbReference type="ChEBI" id="CHEBI:15378"/>
        <dbReference type="ChEBI" id="CHEBI:30616"/>
        <dbReference type="ChEBI" id="CHEBI:33019"/>
        <dbReference type="ChEBI" id="CHEBI:57926"/>
        <dbReference type="ChEBI" id="CHEBI:78442"/>
        <dbReference type="ChEBI" id="CHEBI:78534"/>
        <dbReference type="ChEBI" id="CHEBI:456215"/>
        <dbReference type="EC" id="6.1.1.3"/>
    </reaction>
</comment>
<dbReference type="Pfam" id="PF03129">
    <property type="entry name" value="HGTP_anticodon"/>
    <property type="match status" value="1"/>
</dbReference>
<dbReference type="PROSITE" id="PS50862">
    <property type="entry name" value="AA_TRNA_LIGASE_II"/>
    <property type="match status" value="1"/>
</dbReference>
<evidence type="ECO:0000256" key="7">
    <source>
        <dbReference type="ARBA" id="ARBA00022840"/>
    </source>
</evidence>
<evidence type="ECO:0000256" key="2">
    <source>
        <dbReference type="ARBA" id="ARBA00013163"/>
    </source>
</evidence>
<sequence>MSNKNNLENIVKDYPENDVDLDGDDDFSENKTHQTLGQEFDLFFISDQAVGSPFILPNGKIIIQKLQDYFRNYYQLNNYQEVETPNLFNNSCFEKSGHADKYHENIFHINRIQHHTDDIEQLDLKPMNCPGDCLVFDHIKPSYSQLPIRIADFGILHRNESRGALRGLTRVRRFQQDDAHIFCRFDQVEHELESLINLMKTFYSYWGFSYKLELSTRPSEYIGDLDKWNTAEDILKKKLVEQFGALEDNKWELNIGDGAFYGPKIDFKIKDTQDRWHQCGTIQLDFNLPERFNLEYQGPNSKERPVLIHRAIMGSLERFLAIILEDTQGNLPYWFSPRQLYIVPVHQKLIDESPAYFEELKEVIYPTRIAWKGSLSYRVNYKLDDSELTMKKKIKLAYAKKYNYLLVIGRKEIEDKFVTLQQSTSKTETLKLSFSQLRDFLENERIY</sequence>
<dbReference type="SUPFAM" id="SSF52954">
    <property type="entry name" value="Class II aaRS ABD-related"/>
    <property type="match status" value="1"/>
</dbReference>
<dbReference type="AlphaFoldDB" id="A0A6C0ECL8"/>
<dbReference type="GO" id="GO:0005739">
    <property type="term" value="C:mitochondrion"/>
    <property type="evidence" value="ECO:0007669"/>
    <property type="project" value="TreeGrafter"/>
</dbReference>
<keyword evidence="8" id="KW-0648">Protein biosynthesis</keyword>
<evidence type="ECO:0000256" key="1">
    <source>
        <dbReference type="ARBA" id="ARBA00008226"/>
    </source>
</evidence>
<accession>A0A6C0ECL8</accession>
<dbReference type="PRINTS" id="PR01047">
    <property type="entry name" value="TRNASYNTHTHR"/>
</dbReference>
<evidence type="ECO:0000256" key="5">
    <source>
        <dbReference type="ARBA" id="ARBA00022741"/>
    </source>
</evidence>
<dbReference type="GO" id="GO:0004829">
    <property type="term" value="F:threonine-tRNA ligase activity"/>
    <property type="evidence" value="ECO:0007669"/>
    <property type="project" value="UniProtKB-EC"/>
</dbReference>
<dbReference type="PANTHER" id="PTHR11451">
    <property type="entry name" value="THREONINE-TRNA LIGASE"/>
    <property type="match status" value="1"/>
</dbReference>
<organism evidence="12">
    <name type="scientific">viral metagenome</name>
    <dbReference type="NCBI Taxonomy" id="1070528"/>
    <lineage>
        <taxon>unclassified sequences</taxon>
        <taxon>metagenomes</taxon>
        <taxon>organismal metagenomes</taxon>
    </lineage>
</organism>
<keyword evidence="6" id="KW-0862">Zinc</keyword>
<dbReference type="InterPro" id="IPR006195">
    <property type="entry name" value="aa-tRNA-synth_II"/>
</dbReference>
<reference evidence="12" key="1">
    <citation type="journal article" date="2020" name="Nature">
        <title>Giant virus diversity and host interactions through global metagenomics.</title>
        <authorList>
            <person name="Schulz F."/>
            <person name="Roux S."/>
            <person name="Paez-Espino D."/>
            <person name="Jungbluth S."/>
            <person name="Walsh D.A."/>
            <person name="Denef V.J."/>
            <person name="McMahon K.D."/>
            <person name="Konstantinidis K.T."/>
            <person name="Eloe-Fadrosh E.A."/>
            <person name="Kyrpides N.C."/>
            <person name="Woyke T."/>
        </authorList>
    </citation>
    <scope>NUCLEOTIDE SEQUENCE</scope>
    <source>
        <strain evidence="12">GVMAG-M-3300023179-150</strain>
    </source>
</reference>
<dbReference type="Gene3D" id="3.40.50.800">
    <property type="entry name" value="Anticodon-binding domain"/>
    <property type="match status" value="1"/>
</dbReference>
<protein>
    <recommendedName>
        <fullName evidence="2">threonine--tRNA ligase</fullName>
        <ecNumber evidence="2">6.1.1.3</ecNumber>
    </recommendedName>
</protein>
<keyword evidence="9" id="KW-0030">Aminoacyl-tRNA synthetase</keyword>
<evidence type="ECO:0000256" key="10">
    <source>
        <dbReference type="ARBA" id="ARBA00049515"/>
    </source>
</evidence>
<keyword evidence="4" id="KW-0479">Metal-binding</keyword>
<evidence type="ECO:0000256" key="9">
    <source>
        <dbReference type="ARBA" id="ARBA00023146"/>
    </source>
</evidence>
<evidence type="ECO:0000256" key="8">
    <source>
        <dbReference type="ARBA" id="ARBA00022917"/>
    </source>
</evidence>
<dbReference type="GO" id="GO:0006435">
    <property type="term" value="P:threonyl-tRNA aminoacylation"/>
    <property type="evidence" value="ECO:0007669"/>
    <property type="project" value="InterPro"/>
</dbReference>
<dbReference type="Gene3D" id="3.30.930.10">
    <property type="entry name" value="Bira Bifunctional Protein, Domain 2"/>
    <property type="match status" value="1"/>
</dbReference>
<dbReference type="EMBL" id="MN739756">
    <property type="protein sequence ID" value="QHT25115.1"/>
    <property type="molecule type" value="Genomic_DNA"/>
</dbReference>
<dbReference type="NCBIfam" id="TIGR00418">
    <property type="entry name" value="thrS"/>
    <property type="match status" value="1"/>
</dbReference>
<dbReference type="InterPro" id="IPR004154">
    <property type="entry name" value="Anticodon-bd"/>
</dbReference>
<dbReference type="InterPro" id="IPR002314">
    <property type="entry name" value="aa-tRNA-synt_IIb"/>
</dbReference>
<dbReference type="CDD" id="cd00771">
    <property type="entry name" value="ThrRS_core"/>
    <property type="match status" value="1"/>
</dbReference>